<name>A0AAV8RQA7_ENSVE</name>
<gene>
    <name evidence="1" type="ORF">OPV22_004871</name>
</gene>
<keyword evidence="2" id="KW-1185">Reference proteome</keyword>
<dbReference type="AlphaFoldDB" id="A0AAV8RQA7"/>
<sequence>MDPATGTYSFLFHEGINHLKDHTTMWTLIMLINGQATERDVAVKGGWPSGVAQYSPEQSTFYRRKNVGGGTTSNLLP</sequence>
<organism evidence="1 2">
    <name type="scientific">Ensete ventricosum</name>
    <name type="common">Abyssinian banana</name>
    <name type="synonym">Musa ensete</name>
    <dbReference type="NCBI Taxonomy" id="4639"/>
    <lineage>
        <taxon>Eukaryota</taxon>
        <taxon>Viridiplantae</taxon>
        <taxon>Streptophyta</taxon>
        <taxon>Embryophyta</taxon>
        <taxon>Tracheophyta</taxon>
        <taxon>Spermatophyta</taxon>
        <taxon>Magnoliopsida</taxon>
        <taxon>Liliopsida</taxon>
        <taxon>Zingiberales</taxon>
        <taxon>Musaceae</taxon>
        <taxon>Ensete</taxon>
    </lineage>
</organism>
<evidence type="ECO:0000313" key="1">
    <source>
        <dbReference type="EMBL" id="KAJ8503985.1"/>
    </source>
</evidence>
<protein>
    <recommendedName>
        <fullName evidence="3">Neprosin domain-containing protein</fullName>
    </recommendedName>
</protein>
<accession>A0AAV8RQA7</accession>
<dbReference type="EMBL" id="JAQQAF010000002">
    <property type="protein sequence ID" value="KAJ8503985.1"/>
    <property type="molecule type" value="Genomic_DNA"/>
</dbReference>
<evidence type="ECO:0000313" key="2">
    <source>
        <dbReference type="Proteomes" id="UP001222027"/>
    </source>
</evidence>
<dbReference type="Proteomes" id="UP001222027">
    <property type="component" value="Unassembled WGS sequence"/>
</dbReference>
<proteinExistence type="predicted"/>
<evidence type="ECO:0008006" key="3">
    <source>
        <dbReference type="Google" id="ProtNLM"/>
    </source>
</evidence>
<reference evidence="1 2" key="1">
    <citation type="submission" date="2022-12" db="EMBL/GenBank/DDBJ databases">
        <title>Chromosome-scale assembly of the Ensete ventricosum genome.</title>
        <authorList>
            <person name="Dussert Y."/>
            <person name="Stocks J."/>
            <person name="Wendawek A."/>
            <person name="Woldeyes F."/>
            <person name="Nichols R.A."/>
            <person name="Borrell J.S."/>
        </authorList>
    </citation>
    <scope>NUCLEOTIDE SEQUENCE [LARGE SCALE GENOMIC DNA]</scope>
    <source>
        <strain evidence="2">cv. Maze</strain>
        <tissue evidence="1">Seeds</tissue>
    </source>
</reference>
<comment type="caution">
    <text evidence="1">The sequence shown here is derived from an EMBL/GenBank/DDBJ whole genome shotgun (WGS) entry which is preliminary data.</text>
</comment>